<dbReference type="GO" id="GO:0016616">
    <property type="term" value="F:oxidoreductase activity, acting on the CH-OH group of donors, NAD or NADP as acceptor"/>
    <property type="evidence" value="ECO:0007669"/>
    <property type="project" value="UniProtKB-ARBA"/>
</dbReference>
<keyword evidence="1 4" id="KW-0479">Metal-binding</keyword>
<dbReference type="AlphaFoldDB" id="A0A1N6E140"/>
<dbReference type="InterPro" id="IPR050129">
    <property type="entry name" value="Zn_alcohol_dh"/>
</dbReference>
<accession>A0A1N6E140</accession>
<dbReference type="PANTHER" id="PTHR43401">
    <property type="entry name" value="L-THREONINE 3-DEHYDROGENASE"/>
    <property type="match status" value="1"/>
</dbReference>
<keyword evidence="7" id="KW-1185">Reference proteome</keyword>
<dbReference type="PROSITE" id="PS00059">
    <property type="entry name" value="ADH_ZINC"/>
    <property type="match status" value="1"/>
</dbReference>
<comment type="similarity">
    <text evidence="4">Belongs to the zinc-containing alcohol dehydrogenase family.</text>
</comment>
<dbReference type="InterPro" id="IPR036291">
    <property type="entry name" value="NAD(P)-bd_dom_sf"/>
</dbReference>
<dbReference type="EMBL" id="FSRL01000001">
    <property type="protein sequence ID" value="SIN76726.1"/>
    <property type="molecule type" value="Genomic_DNA"/>
</dbReference>
<dbReference type="InterPro" id="IPR011032">
    <property type="entry name" value="GroES-like_sf"/>
</dbReference>
<dbReference type="OrthoDB" id="9809185at2"/>
<feature type="domain" description="Enoyl reductase (ER)" evidence="5">
    <location>
        <begin position="7"/>
        <end position="336"/>
    </location>
</feature>
<dbReference type="Gene3D" id="3.40.50.720">
    <property type="entry name" value="NAD(P)-binding Rossmann-like Domain"/>
    <property type="match status" value="1"/>
</dbReference>
<keyword evidence="2 4" id="KW-0862">Zinc</keyword>
<name>A0A1N6E140_9RHOB</name>
<dbReference type="SMART" id="SM00829">
    <property type="entry name" value="PKS_ER"/>
    <property type="match status" value="1"/>
</dbReference>
<dbReference type="InterPro" id="IPR002328">
    <property type="entry name" value="ADH_Zn_CS"/>
</dbReference>
<evidence type="ECO:0000256" key="4">
    <source>
        <dbReference type="RuleBase" id="RU361277"/>
    </source>
</evidence>
<dbReference type="Proteomes" id="UP000184932">
    <property type="component" value="Unassembled WGS sequence"/>
</dbReference>
<dbReference type="Pfam" id="PF08240">
    <property type="entry name" value="ADH_N"/>
    <property type="match status" value="1"/>
</dbReference>
<dbReference type="InterPro" id="IPR020843">
    <property type="entry name" value="ER"/>
</dbReference>
<dbReference type="STRING" id="1217970.SAMN05444002_0221"/>
<sequence length="343" mass="36646">MKSLAIDTVGHTTFLERPAPTPGPGEVLVDVRIVGLCGSDLSTFNGANPLVELPRVPGHEIGGTVLETGAGVERDLRPGDHVVVVPYTACGTCPACRRGRPNACQFNQTLGVQRDGGLCDRIVLPADRLIANDRLGLRQLALVEPLSVGFHAVARGEVEAADTVLVLGGGMIGVGAVLGALARGARVIVSEISAAKSEVLRQLGAAAVINPMQEDLAARLDDLTGGRGADVIIEAAGVAQTFRQAVDLAPFTGRIVYIGYTKTEVAYETKFFNLKELDIRGSRNATRADFDAVIAYLELHQDLADLLVSKVFPWDRATEAFDHWTAHRDETFKIMIDFGKDDL</sequence>
<keyword evidence="3" id="KW-0560">Oxidoreductase</keyword>
<evidence type="ECO:0000256" key="2">
    <source>
        <dbReference type="ARBA" id="ARBA00022833"/>
    </source>
</evidence>
<dbReference type="InterPro" id="IPR013154">
    <property type="entry name" value="ADH-like_N"/>
</dbReference>
<dbReference type="Pfam" id="PF00107">
    <property type="entry name" value="ADH_zinc_N"/>
    <property type="match status" value="1"/>
</dbReference>
<dbReference type="SUPFAM" id="SSF51735">
    <property type="entry name" value="NAD(P)-binding Rossmann-fold domains"/>
    <property type="match status" value="1"/>
</dbReference>
<evidence type="ECO:0000313" key="6">
    <source>
        <dbReference type="EMBL" id="SIN76726.1"/>
    </source>
</evidence>
<dbReference type="GO" id="GO:0008270">
    <property type="term" value="F:zinc ion binding"/>
    <property type="evidence" value="ECO:0007669"/>
    <property type="project" value="InterPro"/>
</dbReference>
<dbReference type="RefSeq" id="WP_074254431.1">
    <property type="nucleotide sequence ID" value="NZ_FSRL01000001.1"/>
</dbReference>
<dbReference type="PANTHER" id="PTHR43401:SF2">
    <property type="entry name" value="L-THREONINE 3-DEHYDROGENASE"/>
    <property type="match status" value="1"/>
</dbReference>
<dbReference type="InterPro" id="IPR013149">
    <property type="entry name" value="ADH-like_C"/>
</dbReference>
<evidence type="ECO:0000313" key="7">
    <source>
        <dbReference type="Proteomes" id="UP000184932"/>
    </source>
</evidence>
<protein>
    <submittedName>
        <fullName evidence="6">2-desacetyl-2-hydroxyethyl bacteriochlorophyllide A dehydrogenase</fullName>
    </submittedName>
</protein>
<organism evidence="6 7">
    <name type="scientific">Vannielia litorea</name>
    <dbReference type="NCBI Taxonomy" id="1217970"/>
    <lineage>
        <taxon>Bacteria</taxon>
        <taxon>Pseudomonadati</taxon>
        <taxon>Pseudomonadota</taxon>
        <taxon>Alphaproteobacteria</taxon>
        <taxon>Rhodobacterales</taxon>
        <taxon>Paracoccaceae</taxon>
        <taxon>Vannielia</taxon>
    </lineage>
</organism>
<dbReference type="SUPFAM" id="SSF50129">
    <property type="entry name" value="GroES-like"/>
    <property type="match status" value="1"/>
</dbReference>
<evidence type="ECO:0000256" key="1">
    <source>
        <dbReference type="ARBA" id="ARBA00022723"/>
    </source>
</evidence>
<reference evidence="7" key="1">
    <citation type="submission" date="2016-11" db="EMBL/GenBank/DDBJ databases">
        <authorList>
            <person name="Varghese N."/>
            <person name="Submissions S."/>
        </authorList>
    </citation>
    <scope>NUCLEOTIDE SEQUENCE [LARGE SCALE GENOMIC DNA]</scope>
    <source>
        <strain evidence="7">DSM 29440</strain>
    </source>
</reference>
<dbReference type="Gene3D" id="3.90.180.10">
    <property type="entry name" value="Medium-chain alcohol dehydrogenases, catalytic domain"/>
    <property type="match status" value="1"/>
</dbReference>
<proteinExistence type="inferred from homology"/>
<evidence type="ECO:0000256" key="3">
    <source>
        <dbReference type="ARBA" id="ARBA00023002"/>
    </source>
</evidence>
<dbReference type="CDD" id="cd08261">
    <property type="entry name" value="Zn_ADH7"/>
    <property type="match status" value="1"/>
</dbReference>
<gene>
    <name evidence="6" type="ORF">SAMN05444002_0221</name>
</gene>
<evidence type="ECO:0000259" key="5">
    <source>
        <dbReference type="SMART" id="SM00829"/>
    </source>
</evidence>
<comment type="cofactor">
    <cofactor evidence="4">
        <name>Zn(2+)</name>
        <dbReference type="ChEBI" id="CHEBI:29105"/>
    </cofactor>
</comment>